<dbReference type="EMBL" id="GGFL01006931">
    <property type="protein sequence ID" value="MBW71109.1"/>
    <property type="molecule type" value="Transcribed_RNA"/>
</dbReference>
<feature type="signal peptide" evidence="1">
    <location>
        <begin position="1"/>
        <end position="16"/>
    </location>
</feature>
<accession>A0A2M4D0Q3</accession>
<dbReference type="AlphaFoldDB" id="A0A2M4D0Q3"/>
<name>A0A2M4D0Q3_ANODA</name>
<reference evidence="2" key="1">
    <citation type="submission" date="2018-01" db="EMBL/GenBank/DDBJ databases">
        <title>An insight into the sialome of Amazonian anophelines.</title>
        <authorList>
            <person name="Ribeiro J.M."/>
            <person name="Scarpassa V."/>
            <person name="Calvo E."/>
        </authorList>
    </citation>
    <scope>NUCLEOTIDE SEQUENCE</scope>
</reference>
<feature type="chain" id="PRO_5014856858" evidence="1">
    <location>
        <begin position="17"/>
        <end position="197"/>
    </location>
</feature>
<organism evidence="2">
    <name type="scientific">Anopheles darlingi</name>
    <name type="common">Mosquito</name>
    <dbReference type="NCBI Taxonomy" id="43151"/>
    <lineage>
        <taxon>Eukaryota</taxon>
        <taxon>Metazoa</taxon>
        <taxon>Ecdysozoa</taxon>
        <taxon>Arthropoda</taxon>
        <taxon>Hexapoda</taxon>
        <taxon>Insecta</taxon>
        <taxon>Pterygota</taxon>
        <taxon>Neoptera</taxon>
        <taxon>Endopterygota</taxon>
        <taxon>Diptera</taxon>
        <taxon>Nematocera</taxon>
        <taxon>Culicoidea</taxon>
        <taxon>Culicidae</taxon>
        <taxon>Anophelinae</taxon>
        <taxon>Anopheles</taxon>
    </lineage>
</organism>
<sequence>MATTLWMSRLVSVVVSMTVPSRNHRKRKLPIDALPLRSPALASSSIVAIVSCRWIMATESANHTRDGFTLILEKVSVNSSPTPGAVAIRTTSKPRPNASSLVVVSKTFATYRRREETAEERKGGKNAGSTIVVPNAVLRSTTAAVEAMATISMARTSVNGSVVAPHKWIYGDHQNLSRCKMLAVVNRFQSLAMARTI</sequence>
<protein>
    <submittedName>
        <fullName evidence="2">Putative secreted protein</fullName>
    </submittedName>
</protein>
<proteinExistence type="predicted"/>
<evidence type="ECO:0000313" key="2">
    <source>
        <dbReference type="EMBL" id="MBW71109.1"/>
    </source>
</evidence>
<evidence type="ECO:0000256" key="1">
    <source>
        <dbReference type="SAM" id="SignalP"/>
    </source>
</evidence>
<keyword evidence="1" id="KW-0732">Signal</keyword>